<dbReference type="InterPro" id="IPR009012">
    <property type="entry name" value="GrpE_head"/>
</dbReference>
<dbReference type="GO" id="GO:0042803">
    <property type="term" value="F:protein homodimerization activity"/>
    <property type="evidence" value="ECO:0007669"/>
    <property type="project" value="InterPro"/>
</dbReference>
<dbReference type="Gene3D" id="3.90.20.20">
    <property type="match status" value="1"/>
</dbReference>
<dbReference type="GO" id="GO:0000774">
    <property type="term" value="F:adenyl-nucleotide exchange factor activity"/>
    <property type="evidence" value="ECO:0007669"/>
    <property type="project" value="InterPro"/>
</dbReference>
<dbReference type="InterPro" id="IPR000740">
    <property type="entry name" value="GrpE"/>
</dbReference>
<keyword evidence="3 6" id="KW-0346">Stress response</keyword>
<sequence>MRKKEGELNKLKDQLARALADYDNLRKRVDREREDFEKVANIKLAIRLLPVLDILRQAQKHLGDPGIAITITQFEEALKGEGIEEIKVAAGDEFNPQLHEAVEVVEDSKGKGKVKEAVLSGWRFSQGPVIRHVRVKVIN</sequence>
<protein>
    <recommendedName>
        <fullName evidence="3">Protein GrpE</fullName>
    </recommendedName>
    <alternativeName>
        <fullName evidence="3">HSP-70 cofactor</fullName>
    </alternativeName>
</protein>
<dbReference type="PRINTS" id="PR00773">
    <property type="entry name" value="GRPEPROTEIN"/>
</dbReference>
<comment type="caution">
    <text evidence="6">The sequence shown here is derived from an EMBL/GenBank/DDBJ whole genome shotgun (WGS) entry which is preliminary data.</text>
</comment>
<dbReference type="HAMAP" id="MF_01151">
    <property type="entry name" value="GrpE"/>
    <property type="match status" value="1"/>
</dbReference>
<comment type="similarity">
    <text evidence="1 3 4">Belongs to the GrpE family.</text>
</comment>
<keyword evidence="3" id="KW-0963">Cytoplasm</keyword>
<dbReference type="Proteomes" id="UP000033901">
    <property type="component" value="Unassembled WGS sequence"/>
</dbReference>
<evidence type="ECO:0000256" key="2">
    <source>
        <dbReference type="ARBA" id="ARBA00023186"/>
    </source>
</evidence>
<evidence type="ECO:0000256" key="3">
    <source>
        <dbReference type="HAMAP-Rule" id="MF_01151"/>
    </source>
</evidence>
<dbReference type="CDD" id="cd00446">
    <property type="entry name" value="GrpE"/>
    <property type="match status" value="1"/>
</dbReference>
<organism evidence="6 7">
    <name type="scientific">Candidatus Curtissbacteria bacterium GW2011_GWC1_44_33</name>
    <dbReference type="NCBI Taxonomy" id="1618413"/>
    <lineage>
        <taxon>Bacteria</taxon>
        <taxon>Candidatus Curtissiibacteriota</taxon>
    </lineage>
</organism>
<reference evidence="6 7" key="1">
    <citation type="journal article" date="2015" name="Nature">
        <title>rRNA introns, odd ribosomes, and small enigmatic genomes across a large radiation of phyla.</title>
        <authorList>
            <person name="Brown C.T."/>
            <person name="Hug L.A."/>
            <person name="Thomas B.C."/>
            <person name="Sharon I."/>
            <person name="Castelle C.J."/>
            <person name="Singh A."/>
            <person name="Wilkins M.J."/>
            <person name="Williams K.H."/>
            <person name="Banfield J.F."/>
        </authorList>
    </citation>
    <scope>NUCLEOTIDE SEQUENCE [LARGE SCALE GENOMIC DNA]</scope>
</reference>
<comment type="subunit">
    <text evidence="3">Homodimer.</text>
</comment>
<evidence type="ECO:0000256" key="1">
    <source>
        <dbReference type="ARBA" id="ARBA00009054"/>
    </source>
</evidence>
<accession>A0A0G1J2L9</accession>
<dbReference type="EMBL" id="LCIZ01000044">
    <property type="protein sequence ID" value="KKT65573.1"/>
    <property type="molecule type" value="Genomic_DNA"/>
</dbReference>
<dbReference type="Gene3D" id="2.30.22.10">
    <property type="entry name" value="Head domain of nucleotide exchange factor GrpE"/>
    <property type="match status" value="1"/>
</dbReference>
<dbReference type="InterPro" id="IPR013805">
    <property type="entry name" value="GrpE_CC"/>
</dbReference>
<dbReference type="GO" id="GO:0006457">
    <property type="term" value="P:protein folding"/>
    <property type="evidence" value="ECO:0007669"/>
    <property type="project" value="InterPro"/>
</dbReference>
<dbReference type="SUPFAM" id="SSF58014">
    <property type="entry name" value="Coiled-coil domain of nucleotide exchange factor GrpE"/>
    <property type="match status" value="1"/>
</dbReference>
<dbReference type="Pfam" id="PF01025">
    <property type="entry name" value="GrpE"/>
    <property type="match status" value="1"/>
</dbReference>
<dbReference type="AlphaFoldDB" id="A0A0G1J2L9"/>
<dbReference type="GO" id="GO:0005737">
    <property type="term" value="C:cytoplasm"/>
    <property type="evidence" value="ECO:0007669"/>
    <property type="project" value="UniProtKB-SubCell"/>
</dbReference>
<keyword evidence="2 3" id="KW-0143">Chaperone</keyword>
<evidence type="ECO:0000256" key="5">
    <source>
        <dbReference type="SAM" id="Coils"/>
    </source>
</evidence>
<comment type="subcellular location">
    <subcellularLocation>
        <location evidence="3">Cytoplasm</location>
    </subcellularLocation>
</comment>
<dbReference type="GO" id="GO:0051082">
    <property type="term" value="F:unfolded protein binding"/>
    <property type="evidence" value="ECO:0007669"/>
    <property type="project" value="TreeGrafter"/>
</dbReference>
<keyword evidence="5" id="KW-0175">Coiled coil</keyword>
<dbReference type="SUPFAM" id="SSF51064">
    <property type="entry name" value="Head domain of nucleotide exchange factor GrpE"/>
    <property type="match status" value="1"/>
</dbReference>
<proteinExistence type="inferred from homology"/>
<evidence type="ECO:0000313" key="7">
    <source>
        <dbReference type="Proteomes" id="UP000033901"/>
    </source>
</evidence>
<dbReference type="GO" id="GO:0051087">
    <property type="term" value="F:protein-folding chaperone binding"/>
    <property type="evidence" value="ECO:0007669"/>
    <property type="project" value="InterPro"/>
</dbReference>
<gene>
    <name evidence="3 6" type="primary">grpE</name>
    <name evidence="6" type="ORF">UW61_C0044G0003</name>
</gene>
<evidence type="ECO:0000256" key="4">
    <source>
        <dbReference type="RuleBase" id="RU004478"/>
    </source>
</evidence>
<dbReference type="PANTHER" id="PTHR21237:SF23">
    <property type="entry name" value="GRPE PROTEIN HOMOLOG, MITOCHONDRIAL"/>
    <property type="match status" value="1"/>
</dbReference>
<dbReference type="PANTHER" id="PTHR21237">
    <property type="entry name" value="GRPE PROTEIN"/>
    <property type="match status" value="1"/>
</dbReference>
<evidence type="ECO:0000313" key="6">
    <source>
        <dbReference type="EMBL" id="KKT65573.1"/>
    </source>
</evidence>
<name>A0A0G1J2L9_9BACT</name>
<feature type="coiled-coil region" evidence="5">
    <location>
        <begin position="1"/>
        <end position="42"/>
    </location>
</feature>
<comment type="function">
    <text evidence="3">Participates actively in the response to hyperosmotic and heat shock by preventing the aggregation of stress-denatured proteins, in association with DnaK and GrpE. It is the nucleotide exchange factor for DnaK and may function as a thermosensor. Unfolded proteins bind initially to DnaJ; upon interaction with the DnaJ-bound protein, DnaK hydrolyzes its bound ATP, resulting in the formation of a stable complex. GrpE releases ADP from DnaK; ATP binding to DnaK triggers the release of the substrate protein, thus completing the reaction cycle. Several rounds of ATP-dependent interactions between DnaJ, DnaK and GrpE are required for fully efficient folding.</text>
</comment>